<feature type="signal peptide" evidence="1">
    <location>
        <begin position="1"/>
        <end position="29"/>
    </location>
</feature>
<dbReference type="EMBL" id="PGTB01000202">
    <property type="protein sequence ID" value="PJE34305.1"/>
    <property type="molecule type" value="Genomic_DNA"/>
</dbReference>
<comment type="caution">
    <text evidence="2">The sequence shown here is derived from an EMBL/GenBank/DDBJ whole genome shotgun (WGS) entry which is preliminary data.</text>
</comment>
<organism evidence="2 3">
    <name type="scientific">Pseudooceanicola lipolyticus</name>
    <dbReference type="NCBI Taxonomy" id="2029104"/>
    <lineage>
        <taxon>Bacteria</taxon>
        <taxon>Pseudomonadati</taxon>
        <taxon>Pseudomonadota</taxon>
        <taxon>Alphaproteobacteria</taxon>
        <taxon>Rhodobacterales</taxon>
        <taxon>Paracoccaceae</taxon>
        <taxon>Pseudooceanicola</taxon>
    </lineage>
</organism>
<protein>
    <recommendedName>
        <fullName evidence="4">Secreted protein</fullName>
    </recommendedName>
</protein>
<feature type="chain" id="PRO_5014954691" description="Secreted protein" evidence="1">
    <location>
        <begin position="30"/>
        <end position="151"/>
    </location>
</feature>
<name>A0A2M8IUW2_9RHOB</name>
<sequence length="151" mass="16356">MTRKFAISLAFGAAATLAIWGGLPGAARAQEANACPVDGCIAKITSVSKEGDELAVEFEANFMPEMSKNHLHVWWGDRFDVKQVSNNAETEHSVAQGDWHPTDIYPSYVTTGAASVTQREGTTVLCVSPADRNHDIIDAEEFMCLDVADQL</sequence>
<keyword evidence="3" id="KW-1185">Reference proteome</keyword>
<keyword evidence="1" id="KW-0732">Signal</keyword>
<dbReference type="Proteomes" id="UP000231553">
    <property type="component" value="Unassembled WGS sequence"/>
</dbReference>
<dbReference type="OrthoDB" id="7706371at2"/>
<accession>A0A2M8IUW2</accession>
<evidence type="ECO:0000313" key="2">
    <source>
        <dbReference type="EMBL" id="PJE34305.1"/>
    </source>
</evidence>
<gene>
    <name evidence="2" type="ORF">CVM52_22970</name>
</gene>
<evidence type="ECO:0008006" key="4">
    <source>
        <dbReference type="Google" id="ProtNLM"/>
    </source>
</evidence>
<reference evidence="2 3" key="1">
    <citation type="journal article" date="2018" name="Int. J. Syst. Evol. Microbiol.">
        <title>Pseudooceanicola lipolyticus sp. nov., a marine alphaproteobacterium, reclassification of Oceanicola flagellatus as Pseudooceanicola flagellatus comb. nov. and emended description of the genus Pseudooceanicola.</title>
        <authorList>
            <person name="Huang M.-M."/>
            <person name="Guo L.-L."/>
            <person name="Wu Y.-H."/>
            <person name="Lai Q.-L."/>
            <person name="Shao Z.-Z."/>
            <person name="Wang C.-S."/>
            <person name="Wu M."/>
            <person name="Xu X.-W."/>
        </authorList>
    </citation>
    <scope>NUCLEOTIDE SEQUENCE [LARGE SCALE GENOMIC DNA]</scope>
    <source>
        <strain evidence="2 3">157</strain>
    </source>
</reference>
<dbReference type="RefSeq" id="WP_100164684.1">
    <property type="nucleotide sequence ID" value="NZ_PGTB01000202.1"/>
</dbReference>
<dbReference type="AlphaFoldDB" id="A0A2M8IUW2"/>
<evidence type="ECO:0000313" key="3">
    <source>
        <dbReference type="Proteomes" id="UP000231553"/>
    </source>
</evidence>
<proteinExistence type="predicted"/>
<evidence type="ECO:0000256" key="1">
    <source>
        <dbReference type="SAM" id="SignalP"/>
    </source>
</evidence>